<dbReference type="Gene3D" id="6.10.240.10">
    <property type="match status" value="1"/>
</dbReference>
<dbReference type="PANTHER" id="PTHR21371:SF1">
    <property type="entry name" value="KETOL-ACID REDUCTOISOMERASE, MITOCHONDRIAL"/>
    <property type="match status" value="1"/>
</dbReference>
<evidence type="ECO:0000256" key="3">
    <source>
        <dbReference type="ARBA" id="ARBA00010318"/>
    </source>
</evidence>
<comment type="similarity">
    <text evidence="3 9 10">Belongs to the ketol-acid reductoisomerase family.</text>
</comment>
<dbReference type="Pfam" id="PF01450">
    <property type="entry name" value="KARI_C"/>
    <property type="match status" value="1"/>
</dbReference>
<dbReference type="PROSITE" id="PS51850">
    <property type="entry name" value="KARI_N"/>
    <property type="match status" value="1"/>
</dbReference>
<keyword evidence="4 9" id="KW-0028">Amino-acid biosynthesis</keyword>
<dbReference type="EC" id="1.1.1.86" evidence="9"/>
<protein>
    <recommendedName>
        <fullName evidence="9">Ketol-acid reductoisomerase (NADP(+))</fullName>
        <shortName evidence="9">KARI</shortName>
        <ecNumber evidence="9">1.1.1.86</ecNumber>
    </recommendedName>
    <alternativeName>
        <fullName evidence="9">Acetohydroxy-acid isomeroreductase</fullName>
        <shortName evidence="9">AHIR</shortName>
    </alternativeName>
    <alternativeName>
        <fullName evidence="9">Alpha-keto-beta-hydroxylacyl reductoisomerase</fullName>
    </alternativeName>
</protein>
<dbReference type="PIRSF" id="PIRSF000116">
    <property type="entry name" value="IlvC_gammaproteo"/>
    <property type="match status" value="1"/>
</dbReference>
<keyword evidence="14" id="KW-0413">Isomerase</keyword>
<evidence type="ECO:0000259" key="12">
    <source>
        <dbReference type="PROSITE" id="PS51850"/>
    </source>
</evidence>
<dbReference type="NCBIfam" id="NF004017">
    <property type="entry name" value="PRK05479.1"/>
    <property type="match status" value="1"/>
</dbReference>
<dbReference type="UniPathway" id="UPA00047">
    <property type="reaction ID" value="UER00056"/>
</dbReference>
<reference evidence="14 15" key="1">
    <citation type="submission" date="2018-05" db="EMBL/GenBank/DDBJ databases">
        <title>A metagenomic window into the 2 km-deep terrestrial subsurface aquifer revealed taxonomically and functionally diverse microbial community comprising novel uncultured bacterial lineages.</title>
        <authorList>
            <person name="Kadnikov V.V."/>
            <person name="Mardanov A.V."/>
            <person name="Beletsky A.V."/>
            <person name="Banks D."/>
            <person name="Pimenov N.V."/>
            <person name="Frank Y.A."/>
            <person name="Karnachuk O.V."/>
            <person name="Ravin N.V."/>
        </authorList>
    </citation>
    <scope>NUCLEOTIDE SEQUENCE [LARGE SCALE GENOMIC DNA]</scope>
    <source>
        <strain evidence="14">BY</strain>
    </source>
</reference>
<evidence type="ECO:0000313" key="15">
    <source>
        <dbReference type="Proteomes" id="UP000262583"/>
    </source>
</evidence>
<comment type="function">
    <text evidence="9">Involved in the biosynthesis of branched-chain amino acids (BCAA). Catalyzes an alkyl-migration followed by a ketol-acid reduction of (S)-2-acetolactate (S2AL) to yield (R)-2,3-dihydroxy-isovalerate. In the isomerase reaction, S2AL is rearranged via a Mg-dependent methyl migration to produce 3-hydroxy-3-methyl-2-ketobutyrate (HMKB). In the reductase reaction, this 2-ketoacid undergoes a metal-dependent reduction by NADPH to yield (R)-2,3-dihydroxy-isovalerate.</text>
</comment>
<feature type="region of interest" description="Disordered" evidence="11">
    <location>
        <begin position="330"/>
        <end position="357"/>
    </location>
</feature>
<dbReference type="GO" id="GO:0005829">
    <property type="term" value="C:cytosol"/>
    <property type="evidence" value="ECO:0007669"/>
    <property type="project" value="TreeGrafter"/>
</dbReference>
<dbReference type="PANTHER" id="PTHR21371">
    <property type="entry name" value="KETOL-ACID REDUCTOISOMERASE, MITOCHONDRIAL"/>
    <property type="match status" value="1"/>
</dbReference>
<feature type="domain" description="KARI N-terminal Rossmann" evidence="12">
    <location>
        <begin position="2"/>
        <end position="182"/>
    </location>
</feature>
<dbReference type="NCBIfam" id="NF009940">
    <property type="entry name" value="PRK13403.1"/>
    <property type="match status" value="1"/>
</dbReference>
<feature type="compositionally biased region" description="Basic residues" evidence="11">
    <location>
        <begin position="346"/>
        <end position="357"/>
    </location>
</feature>
<name>A0A2Z4Y955_SUMC1</name>
<dbReference type="InterPro" id="IPR013116">
    <property type="entry name" value="KARI_N"/>
</dbReference>
<accession>A0A2Z4Y955</accession>
<keyword evidence="8 9" id="KW-0100">Branched-chain amino acid biosynthesis</keyword>
<keyword evidence="9" id="KW-0521">NADP</keyword>
<feature type="binding site" evidence="9">
    <location>
        <position position="134"/>
    </location>
    <ligand>
        <name>NADP(+)</name>
        <dbReference type="ChEBI" id="CHEBI:58349"/>
    </ligand>
</feature>
<comment type="catalytic activity">
    <reaction evidence="9">
        <text>(2R)-2,3-dihydroxy-3-methylbutanoate + NADP(+) = (2S)-2-acetolactate + NADPH + H(+)</text>
        <dbReference type="Rhea" id="RHEA:22068"/>
        <dbReference type="ChEBI" id="CHEBI:15378"/>
        <dbReference type="ChEBI" id="CHEBI:49072"/>
        <dbReference type="ChEBI" id="CHEBI:57783"/>
        <dbReference type="ChEBI" id="CHEBI:58349"/>
        <dbReference type="ChEBI" id="CHEBI:58476"/>
        <dbReference type="EC" id="1.1.1.86"/>
    </reaction>
</comment>
<evidence type="ECO:0000256" key="7">
    <source>
        <dbReference type="ARBA" id="ARBA00023002"/>
    </source>
</evidence>
<dbReference type="InterPro" id="IPR014359">
    <property type="entry name" value="KARI_prok"/>
</dbReference>
<evidence type="ECO:0000256" key="4">
    <source>
        <dbReference type="ARBA" id="ARBA00022605"/>
    </source>
</evidence>
<dbReference type="SUPFAM" id="SSF51735">
    <property type="entry name" value="NAD(P)-binding Rossmann-fold domains"/>
    <property type="match status" value="1"/>
</dbReference>
<comment type="pathway">
    <text evidence="2 9">Amino-acid biosynthesis; L-isoleucine biosynthesis; L-isoleucine from 2-oxobutanoate: step 2/4.</text>
</comment>
<evidence type="ECO:0000256" key="8">
    <source>
        <dbReference type="ARBA" id="ARBA00023304"/>
    </source>
</evidence>
<dbReference type="FunFam" id="3.40.50.720:FF:000023">
    <property type="entry name" value="Ketol-acid reductoisomerase (NADP(+))"/>
    <property type="match status" value="1"/>
</dbReference>
<dbReference type="AlphaFoldDB" id="A0A2Z4Y955"/>
<dbReference type="HAMAP" id="MF_00435">
    <property type="entry name" value="IlvC"/>
    <property type="match status" value="1"/>
</dbReference>
<dbReference type="KEGG" id="schv:BRCON_2616"/>
<feature type="binding site" evidence="9 10">
    <location>
        <position position="231"/>
    </location>
    <ligand>
        <name>Mg(2+)</name>
        <dbReference type="ChEBI" id="CHEBI:18420"/>
        <label>2</label>
    </ligand>
</feature>
<evidence type="ECO:0000256" key="5">
    <source>
        <dbReference type="ARBA" id="ARBA00022723"/>
    </source>
</evidence>
<keyword evidence="6 9" id="KW-0460">Magnesium</keyword>
<evidence type="ECO:0000256" key="6">
    <source>
        <dbReference type="ARBA" id="ARBA00022842"/>
    </source>
</evidence>
<sequence>MVQMYYDKDASLAPLQGKTVAVIGYGSQGHAQAQNMRDSGVRVIISELPGTPNYELAVSHGFKPMSAAEAAAKADVIQILLPDEIQRFVYEKDIKPNLRAGKALVWSHGFNIHFGTIVPPPDVDVYMVAPKGPGHLVRRVFVEGGGVPALIAIQQNATGKAKELALAHARAIGATRAGVLETTFKEETETDLFGEQVVLCGGLTSLIMKGFETLVAAGYQPEIAYFECCHEVKLIVDLIYEKGISNMRYSISDTAEYGDLTRGPRIINDAVVAEMKKILAEIQSGQFAREWILENQAGRPVYRALKRQGLEHPIEKVGEQLRSMMSWLSQKGGATKSAPAPAKKAAPAKKKATSRKK</sequence>
<comment type="pathway">
    <text evidence="1 9">Amino-acid biosynthesis; L-valine biosynthesis; L-valine from pyruvate: step 2/4.</text>
</comment>
<comment type="caution">
    <text evidence="9">Lacks conserved residue(s) required for the propagation of feature annotation.</text>
</comment>
<dbReference type="PROSITE" id="PS51851">
    <property type="entry name" value="KARI_C"/>
    <property type="match status" value="1"/>
</dbReference>
<comment type="cofactor">
    <cofactor evidence="9">
        <name>Mg(2+)</name>
        <dbReference type="ChEBI" id="CHEBI:18420"/>
    </cofactor>
    <text evidence="9">Binds 2 magnesium ions per subunit.</text>
</comment>
<gene>
    <name evidence="9" type="primary">ilvC</name>
    <name evidence="14" type="ORF">BRCON_2616</name>
</gene>
<feature type="active site" evidence="9">
    <location>
        <position position="108"/>
    </location>
</feature>
<feature type="binding site" evidence="9">
    <location>
        <begin position="25"/>
        <end position="28"/>
    </location>
    <ligand>
        <name>NADP(+)</name>
        <dbReference type="ChEBI" id="CHEBI:58349"/>
    </ligand>
</feature>
<dbReference type="InterPro" id="IPR036291">
    <property type="entry name" value="NAD(P)-bd_dom_sf"/>
</dbReference>
<keyword evidence="5 9" id="KW-0479">Metal-binding</keyword>
<feature type="binding site" evidence="9 10">
    <location>
        <position position="227"/>
    </location>
    <ligand>
        <name>Mg(2+)</name>
        <dbReference type="ChEBI" id="CHEBI:18420"/>
        <label>2</label>
    </ligand>
</feature>
<feature type="binding site" evidence="9 10">
    <location>
        <position position="252"/>
    </location>
    <ligand>
        <name>substrate</name>
    </ligand>
</feature>
<dbReference type="GO" id="GO:0004455">
    <property type="term" value="F:ketol-acid reductoisomerase activity"/>
    <property type="evidence" value="ECO:0007669"/>
    <property type="project" value="UniProtKB-UniRule"/>
</dbReference>
<evidence type="ECO:0000256" key="10">
    <source>
        <dbReference type="PROSITE-ProRule" id="PRU01198"/>
    </source>
</evidence>
<dbReference type="Pfam" id="PF07991">
    <property type="entry name" value="KARI_N"/>
    <property type="match status" value="1"/>
</dbReference>
<feature type="compositionally biased region" description="Low complexity" evidence="11">
    <location>
        <begin position="334"/>
        <end position="345"/>
    </location>
</feature>
<dbReference type="GO" id="GO:0009097">
    <property type="term" value="P:isoleucine biosynthetic process"/>
    <property type="evidence" value="ECO:0007669"/>
    <property type="project" value="UniProtKB-UniRule"/>
</dbReference>
<dbReference type="InterPro" id="IPR013023">
    <property type="entry name" value="KARI"/>
</dbReference>
<evidence type="ECO:0000256" key="2">
    <source>
        <dbReference type="ARBA" id="ARBA00004885"/>
    </source>
</evidence>
<dbReference type="GO" id="GO:0000287">
    <property type="term" value="F:magnesium ion binding"/>
    <property type="evidence" value="ECO:0007669"/>
    <property type="project" value="UniProtKB-UniRule"/>
</dbReference>
<dbReference type="SUPFAM" id="SSF48179">
    <property type="entry name" value="6-phosphogluconate dehydrogenase C-terminal domain-like"/>
    <property type="match status" value="1"/>
</dbReference>
<dbReference type="InterPro" id="IPR000506">
    <property type="entry name" value="KARI_C"/>
</dbReference>
<evidence type="ECO:0000256" key="9">
    <source>
        <dbReference type="HAMAP-Rule" id="MF_00435"/>
    </source>
</evidence>
<feature type="binding site" evidence="9 10">
    <location>
        <position position="191"/>
    </location>
    <ligand>
        <name>Mg(2+)</name>
        <dbReference type="ChEBI" id="CHEBI:18420"/>
        <label>1</label>
    </ligand>
</feature>
<dbReference type="InterPro" id="IPR008927">
    <property type="entry name" value="6-PGluconate_DH-like_C_sf"/>
</dbReference>
<evidence type="ECO:0000256" key="1">
    <source>
        <dbReference type="ARBA" id="ARBA00004864"/>
    </source>
</evidence>
<proteinExistence type="inferred from homology"/>
<dbReference type="GO" id="GO:0016853">
    <property type="term" value="F:isomerase activity"/>
    <property type="evidence" value="ECO:0007669"/>
    <property type="project" value="UniProtKB-KW"/>
</dbReference>
<dbReference type="GO" id="GO:0009099">
    <property type="term" value="P:L-valine biosynthetic process"/>
    <property type="evidence" value="ECO:0007669"/>
    <property type="project" value="UniProtKB-UniRule"/>
</dbReference>
<evidence type="ECO:0000256" key="11">
    <source>
        <dbReference type="SAM" id="MobiDB-lite"/>
    </source>
</evidence>
<feature type="binding site" evidence="9 10">
    <location>
        <position position="195"/>
    </location>
    <ligand>
        <name>Mg(2+)</name>
        <dbReference type="ChEBI" id="CHEBI:18420"/>
        <label>1</label>
    </ligand>
</feature>
<feature type="binding site" evidence="9 10">
    <location>
        <position position="191"/>
    </location>
    <ligand>
        <name>Mg(2+)</name>
        <dbReference type="ChEBI" id="CHEBI:18420"/>
        <label>2</label>
    </ligand>
</feature>
<evidence type="ECO:0000313" key="14">
    <source>
        <dbReference type="EMBL" id="AXA37358.1"/>
    </source>
</evidence>
<keyword evidence="7 9" id="KW-0560">Oxidoreductase</keyword>
<dbReference type="Proteomes" id="UP000262583">
    <property type="component" value="Chromosome"/>
</dbReference>
<feature type="domain" description="KARI C-terminal knotted" evidence="13">
    <location>
        <begin position="183"/>
        <end position="328"/>
    </location>
</feature>
<dbReference type="NCBIfam" id="TIGR00465">
    <property type="entry name" value="ilvC"/>
    <property type="match status" value="1"/>
</dbReference>
<dbReference type="Gene3D" id="3.40.50.720">
    <property type="entry name" value="NAD(P)-binding Rossmann-like Domain"/>
    <property type="match status" value="1"/>
</dbReference>
<dbReference type="EMBL" id="CP030759">
    <property type="protein sequence ID" value="AXA37358.1"/>
    <property type="molecule type" value="Genomic_DNA"/>
</dbReference>
<dbReference type="GO" id="GO:0050661">
    <property type="term" value="F:NADP binding"/>
    <property type="evidence" value="ECO:0007669"/>
    <property type="project" value="InterPro"/>
</dbReference>
<evidence type="ECO:0000259" key="13">
    <source>
        <dbReference type="PROSITE" id="PS51851"/>
    </source>
</evidence>
<comment type="catalytic activity">
    <reaction evidence="9">
        <text>(2R,3R)-2,3-dihydroxy-3-methylpentanoate + NADP(+) = (S)-2-ethyl-2-hydroxy-3-oxobutanoate + NADPH + H(+)</text>
        <dbReference type="Rhea" id="RHEA:13493"/>
        <dbReference type="ChEBI" id="CHEBI:15378"/>
        <dbReference type="ChEBI" id="CHEBI:49256"/>
        <dbReference type="ChEBI" id="CHEBI:49258"/>
        <dbReference type="ChEBI" id="CHEBI:57783"/>
        <dbReference type="ChEBI" id="CHEBI:58349"/>
        <dbReference type="EC" id="1.1.1.86"/>
    </reaction>
</comment>
<dbReference type="UniPathway" id="UPA00049">
    <property type="reaction ID" value="UER00060"/>
</dbReference>
<organism evidence="14 15">
    <name type="scientific">Sumerlaea chitinivorans</name>
    <dbReference type="NCBI Taxonomy" id="2250252"/>
    <lineage>
        <taxon>Bacteria</taxon>
        <taxon>Candidatus Sumerlaeota</taxon>
        <taxon>Candidatus Sumerlaeia</taxon>
        <taxon>Candidatus Sumerlaeales</taxon>
        <taxon>Candidatus Sumerlaeaceae</taxon>
        <taxon>Candidatus Sumerlaea</taxon>
    </lineage>
</organism>